<dbReference type="InterPro" id="IPR058627">
    <property type="entry name" value="MdtA-like_C"/>
</dbReference>
<dbReference type="PANTHER" id="PTHR30158">
    <property type="entry name" value="ACRA/E-RELATED COMPONENT OF DRUG EFFLUX TRANSPORTER"/>
    <property type="match status" value="1"/>
</dbReference>
<sequence>MNKAIKPLAFIIATSVMLGCSPKEKSEIQAATSYPSVEVTEVQSTFARDWMTYTSTLEASQQVILKPRVSGTIETVNYSEGSLVQKGDILFTLDSAPYQAEVNRLKANLFQAEAAFKQSQNEANRAQRLIRDRAISTERYESRLSQATQNAAIVKSISAQLDKAKLDLSYSEVKSPITGFASRAQITSGNTVSAYSSELTNLVSTGKIHAYFEIEERTWNHWLRSEDLGRDVEVRMILSRDDEQIHTGLLDFSDNSVDPLTGTLTVRAVFDNPNNHIKPGSFARVSIAPREQESRLIVPEKSIITDLENKSVLILNNDNQLENKSVEIGKKIGRYRVLLSGISEGDFVTLNGAARVRGGMKVEPNIISLESKILLSQRSK</sequence>
<dbReference type="Gene3D" id="2.40.420.20">
    <property type="match status" value="1"/>
</dbReference>
<evidence type="ECO:0000256" key="2">
    <source>
        <dbReference type="ARBA" id="ARBA00009477"/>
    </source>
</evidence>
<protein>
    <submittedName>
        <fullName evidence="8">Hypothetical RND multidrug efflux membrane fusion protein MexE</fullName>
    </submittedName>
</protein>
<organism evidence="8 9">
    <name type="scientific">Photobacterium profundum (strain SS9)</name>
    <dbReference type="NCBI Taxonomy" id="298386"/>
    <lineage>
        <taxon>Bacteria</taxon>
        <taxon>Pseudomonadati</taxon>
        <taxon>Pseudomonadota</taxon>
        <taxon>Gammaproteobacteria</taxon>
        <taxon>Vibrionales</taxon>
        <taxon>Vibrionaceae</taxon>
        <taxon>Photobacterium</taxon>
    </lineage>
</organism>
<dbReference type="InterPro" id="IPR058626">
    <property type="entry name" value="MdtA-like_b-barrel"/>
</dbReference>
<dbReference type="GO" id="GO:0046677">
    <property type="term" value="P:response to antibiotic"/>
    <property type="evidence" value="ECO:0007669"/>
    <property type="project" value="TreeGrafter"/>
</dbReference>
<dbReference type="eggNOG" id="COG0845">
    <property type="taxonomic scope" value="Bacteria"/>
</dbReference>
<dbReference type="Gene3D" id="2.40.30.170">
    <property type="match status" value="1"/>
</dbReference>
<dbReference type="Proteomes" id="UP000000593">
    <property type="component" value="Chromosome 2"/>
</dbReference>
<keyword evidence="3" id="KW-0175">Coiled coil</keyword>
<dbReference type="Gene3D" id="1.10.287.470">
    <property type="entry name" value="Helix hairpin bin"/>
    <property type="match status" value="1"/>
</dbReference>
<evidence type="ECO:0000256" key="1">
    <source>
        <dbReference type="ARBA" id="ARBA00004519"/>
    </source>
</evidence>
<feature type="domain" description="Multidrug resistance protein MdtA-like beta-barrel" evidence="6">
    <location>
        <begin position="228"/>
        <end position="287"/>
    </location>
</feature>
<dbReference type="Pfam" id="PF25944">
    <property type="entry name" value="Beta-barrel_RND"/>
    <property type="match status" value="1"/>
</dbReference>
<dbReference type="GO" id="GO:0030313">
    <property type="term" value="C:cell envelope"/>
    <property type="evidence" value="ECO:0007669"/>
    <property type="project" value="UniProtKB-SubCell"/>
</dbReference>
<dbReference type="NCBIfam" id="TIGR01730">
    <property type="entry name" value="RND_mfp"/>
    <property type="match status" value="1"/>
</dbReference>
<evidence type="ECO:0000256" key="3">
    <source>
        <dbReference type="SAM" id="Coils"/>
    </source>
</evidence>
<dbReference type="KEGG" id="ppr:PBPRB1637"/>
<name>Q6LGT3_PHOPR</name>
<accession>Q6LGT3</accession>
<keyword evidence="9" id="KW-1185">Reference proteome</keyword>
<dbReference type="InterPro" id="IPR058625">
    <property type="entry name" value="MdtA-like_BSH"/>
</dbReference>
<dbReference type="RefSeq" id="WP_011221653.1">
    <property type="nucleotide sequence ID" value="NC_006371.1"/>
</dbReference>
<dbReference type="GO" id="GO:0005886">
    <property type="term" value="C:plasma membrane"/>
    <property type="evidence" value="ECO:0007669"/>
    <property type="project" value="TreeGrafter"/>
</dbReference>
<dbReference type="Pfam" id="PF25917">
    <property type="entry name" value="BSH_RND"/>
    <property type="match status" value="1"/>
</dbReference>
<dbReference type="PROSITE" id="PS51257">
    <property type="entry name" value="PROKAR_LIPOPROTEIN"/>
    <property type="match status" value="1"/>
</dbReference>
<evidence type="ECO:0000313" key="8">
    <source>
        <dbReference type="EMBL" id="CAG23497.1"/>
    </source>
</evidence>
<dbReference type="GO" id="GO:0022857">
    <property type="term" value="F:transmembrane transporter activity"/>
    <property type="evidence" value="ECO:0007669"/>
    <property type="project" value="InterPro"/>
</dbReference>
<evidence type="ECO:0000259" key="7">
    <source>
        <dbReference type="Pfam" id="PF25967"/>
    </source>
</evidence>
<feature type="domain" description="Multidrug resistance protein MdtA-like C-terminal permuted SH3" evidence="7">
    <location>
        <begin position="296"/>
        <end position="353"/>
    </location>
</feature>
<dbReference type="STRING" id="298386.PBPRB1637"/>
<dbReference type="EMBL" id="CR378680">
    <property type="protein sequence ID" value="CAG23497.1"/>
    <property type="molecule type" value="Genomic_DNA"/>
</dbReference>
<dbReference type="InterPro" id="IPR006143">
    <property type="entry name" value="RND_pump_MFP"/>
</dbReference>
<comment type="similarity">
    <text evidence="2">Belongs to the membrane fusion protein (MFP) (TC 8.A.1) family.</text>
</comment>
<comment type="subcellular location">
    <subcellularLocation>
        <location evidence="1">Cell inner membrane</location>
        <topology evidence="1">Lipid-anchor</topology>
    </subcellularLocation>
</comment>
<feature type="domain" description="Multidrug resistance protein MdtA-like barrel-sandwich hybrid" evidence="5">
    <location>
        <begin position="62"/>
        <end position="195"/>
    </location>
</feature>
<dbReference type="SUPFAM" id="SSF111369">
    <property type="entry name" value="HlyD-like secretion proteins"/>
    <property type="match status" value="1"/>
</dbReference>
<evidence type="ECO:0000259" key="5">
    <source>
        <dbReference type="Pfam" id="PF25917"/>
    </source>
</evidence>
<dbReference type="InterPro" id="IPR058624">
    <property type="entry name" value="MdtA-like_HH"/>
</dbReference>
<gene>
    <name evidence="8" type="primary">XCC1439</name>
    <name evidence="8" type="ordered locus">PBPRB1637</name>
</gene>
<reference evidence="9" key="1">
    <citation type="journal article" date="2005" name="Science">
        <title>Life at depth: Photobacterium profundum genome sequence and expression analysis.</title>
        <authorList>
            <person name="Vezzi A."/>
            <person name="Campanaro S."/>
            <person name="D'Angelo M."/>
            <person name="Simonato F."/>
            <person name="Vitulo N."/>
            <person name="Lauro F.M."/>
            <person name="Cestaro A."/>
            <person name="Malacrida G."/>
            <person name="Simionati B."/>
            <person name="Cannata N."/>
            <person name="Romualdi C."/>
            <person name="Bartlett D.H."/>
            <person name="Valle G."/>
        </authorList>
    </citation>
    <scope>NUCLEOTIDE SEQUENCE [LARGE SCALE GENOMIC DNA]</scope>
    <source>
        <strain evidence="9">ATCC BAA-1253 / SS9</strain>
    </source>
</reference>
<evidence type="ECO:0000259" key="6">
    <source>
        <dbReference type="Pfam" id="PF25944"/>
    </source>
</evidence>
<feature type="domain" description="Multidrug resistance protein MdtA-like alpha-helical hairpin" evidence="4">
    <location>
        <begin position="103"/>
        <end position="171"/>
    </location>
</feature>
<feature type="coiled-coil region" evidence="3">
    <location>
        <begin position="102"/>
        <end position="129"/>
    </location>
</feature>
<dbReference type="AlphaFoldDB" id="Q6LGT3"/>
<proteinExistence type="inferred from homology"/>
<evidence type="ECO:0000313" key="9">
    <source>
        <dbReference type="Proteomes" id="UP000000593"/>
    </source>
</evidence>
<dbReference type="HOGENOM" id="CLU_018816_2_1_6"/>
<dbReference type="PANTHER" id="PTHR30158:SF26">
    <property type="entry name" value="RESISTANCE-NODULATION-CELL DIVISION (RND) MULTIDRUG EFFLUX MEMBRANE FUSION PROTEIN MEXE"/>
    <property type="match status" value="1"/>
</dbReference>
<dbReference type="Gene3D" id="2.40.50.100">
    <property type="match status" value="1"/>
</dbReference>
<dbReference type="Pfam" id="PF25967">
    <property type="entry name" value="RND-MFP_C"/>
    <property type="match status" value="1"/>
</dbReference>
<dbReference type="Pfam" id="PF25876">
    <property type="entry name" value="HH_MFP_RND"/>
    <property type="match status" value="1"/>
</dbReference>
<evidence type="ECO:0000259" key="4">
    <source>
        <dbReference type="Pfam" id="PF25876"/>
    </source>
</evidence>